<dbReference type="AlphaFoldDB" id="A0A511V0B4"/>
<gene>
    <name evidence="2" type="ORF">CQU01_25880</name>
</gene>
<dbReference type="PROSITE" id="PS51257">
    <property type="entry name" value="PROKAR_LIPOPROTEIN"/>
    <property type="match status" value="1"/>
</dbReference>
<keyword evidence="3" id="KW-1185">Reference proteome</keyword>
<dbReference type="EMBL" id="BJXW01000038">
    <property type="protein sequence ID" value="GEN32350.1"/>
    <property type="molecule type" value="Genomic_DNA"/>
</dbReference>
<keyword evidence="1" id="KW-0732">Signal</keyword>
<evidence type="ECO:0000256" key="1">
    <source>
        <dbReference type="ARBA" id="ARBA00022729"/>
    </source>
</evidence>
<comment type="caution">
    <text evidence="2">The sequence shown here is derived from an EMBL/GenBank/DDBJ whole genome shotgun (WGS) entry which is preliminary data.</text>
</comment>
<protein>
    <recommendedName>
        <fullName evidence="4">DUF3221 domain-containing protein</fullName>
    </recommendedName>
</protein>
<dbReference type="Pfam" id="PF08139">
    <property type="entry name" value="LPAM_1"/>
    <property type="match status" value="1"/>
</dbReference>
<proteinExistence type="predicted"/>
<dbReference type="OrthoDB" id="2943337at2"/>
<name>A0A511V0B4_9BACI</name>
<dbReference type="InterPro" id="IPR021598">
    <property type="entry name" value="DUF3221"/>
</dbReference>
<sequence>MKRILFFILLAFVLSACDQQEQNRNTTLIEKQEGIIGQIGQKLDGCQLLVIPSTKEEDISNKSVEELVRMAQQKDGAYYYVTTDVANDLEVGTQVKVYWNGSQNDSDPPQRTAEKIEIVMKLD</sequence>
<dbReference type="RefSeq" id="WP_146938702.1">
    <property type="nucleotide sequence ID" value="NZ_BJXW01000038.1"/>
</dbReference>
<evidence type="ECO:0000313" key="3">
    <source>
        <dbReference type="Proteomes" id="UP000321491"/>
    </source>
</evidence>
<dbReference type="Proteomes" id="UP000321491">
    <property type="component" value="Unassembled WGS sequence"/>
</dbReference>
<dbReference type="Pfam" id="PF11518">
    <property type="entry name" value="DUF3221"/>
    <property type="match status" value="1"/>
</dbReference>
<evidence type="ECO:0008006" key="4">
    <source>
        <dbReference type="Google" id="ProtNLM"/>
    </source>
</evidence>
<organism evidence="2 3">
    <name type="scientific">Cerasibacillus quisquiliarum</name>
    <dbReference type="NCBI Taxonomy" id="227865"/>
    <lineage>
        <taxon>Bacteria</taxon>
        <taxon>Bacillati</taxon>
        <taxon>Bacillota</taxon>
        <taxon>Bacilli</taxon>
        <taxon>Bacillales</taxon>
        <taxon>Bacillaceae</taxon>
        <taxon>Cerasibacillus</taxon>
    </lineage>
</organism>
<evidence type="ECO:0000313" key="2">
    <source>
        <dbReference type="EMBL" id="GEN32350.1"/>
    </source>
</evidence>
<dbReference type="InterPro" id="IPR012640">
    <property type="entry name" value="Membr_lipoprot_lipid_attach_CS"/>
</dbReference>
<reference evidence="2 3" key="1">
    <citation type="submission" date="2019-07" db="EMBL/GenBank/DDBJ databases">
        <title>Whole genome shotgun sequence of Cerasibacillus quisquiliarum NBRC 102429.</title>
        <authorList>
            <person name="Hosoyama A."/>
            <person name="Uohara A."/>
            <person name="Ohji S."/>
            <person name="Ichikawa N."/>
        </authorList>
    </citation>
    <scope>NUCLEOTIDE SEQUENCE [LARGE SCALE GENOMIC DNA]</scope>
    <source>
        <strain evidence="2 3">NBRC 102429</strain>
    </source>
</reference>
<accession>A0A511V0B4</accession>